<accession>A0A6U4HT06</accession>
<dbReference type="PROSITE" id="PS51419">
    <property type="entry name" value="RAB"/>
    <property type="match status" value="1"/>
</dbReference>
<keyword evidence="9" id="KW-0636">Prenylation</keyword>
<dbReference type="SUPFAM" id="SSF52540">
    <property type="entry name" value="P-loop containing nucleoside triphosphate hydrolases"/>
    <property type="match status" value="1"/>
</dbReference>
<dbReference type="CDD" id="cd04123">
    <property type="entry name" value="Rab21"/>
    <property type="match status" value="1"/>
</dbReference>
<reference evidence="11" key="1">
    <citation type="submission" date="2021-01" db="EMBL/GenBank/DDBJ databases">
        <authorList>
            <person name="Corre E."/>
            <person name="Pelletier E."/>
            <person name="Niang G."/>
            <person name="Scheremetjew M."/>
            <person name="Finn R."/>
            <person name="Kale V."/>
            <person name="Holt S."/>
            <person name="Cochrane G."/>
            <person name="Meng A."/>
            <person name="Brown T."/>
            <person name="Cohen L."/>
        </authorList>
    </citation>
    <scope>NUCLEOTIDE SEQUENCE</scope>
    <source>
        <strain evidence="11">CCMP644</strain>
    </source>
</reference>
<protein>
    <recommendedName>
        <fullName evidence="2">Ras-related protein Rab-21</fullName>
    </recommendedName>
</protein>
<dbReference type="GO" id="GO:0032482">
    <property type="term" value="P:Rab protein signal transduction"/>
    <property type="evidence" value="ECO:0007669"/>
    <property type="project" value="InterPro"/>
</dbReference>
<evidence type="ECO:0000256" key="4">
    <source>
        <dbReference type="ARBA" id="ARBA00022741"/>
    </source>
</evidence>
<dbReference type="Gene3D" id="3.40.50.300">
    <property type="entry name" value="P-loop containing nucleotide triphosphate hydrolases"/>
    <property type="match status" value="1"/>
</dbReference>
<dbReference type="EMBL" id="HBFX01022529">
    <property type="protein sequence ID" value="CAD8959220.1"/>
    <property type="molecule type" value="Transcribed_RNA"/>
</dbReference>
<dbReference type="NCBIfam" id="TIGR00231">
    <property type="entry name" value="small_GTP"/>
    <property type="match status" value="1"/>
</dbReference>
<gene>
    <name evidence="11" type="ORF">HAND00432_LOCUS13752</name>
</gene>
<dbReference type="GO" id="GO:0003924">
    <property type="term" value="F:GTPase activity"/>
    <property type="evidence" value="ECO:0007669"/>
    <property type="project" value="InterPro"/>
</dbReference>
<keyword evidence="3" id="KW-0813">Transport</keyword>
<dbReference type="SMART" id="SM00173">
    <property type="entry name" value="RAS"/>
    <property type="match status" value="1"/>
</dbReference>
<evidence type="ECO:0000256" key="8">
    <source>
        <dbReference type="ARBA" id="ARBA00023288"/>
    </source>
</evidence>
<sequence>MAGRSNFKIVLLGEGRVGKTSLVIRYVNNTFSDKQQCTVQASFLTKRLKVGDNTTNLAIWDTAGQERFHALGPIYYRDADGALLVYDTTDAESFAKVKSWVKELRKMVGESIVICIAGNKIDLDRERQVEREEAEEYAKSVGAAHCLTSAKSGRGIDETFLTLTKGILEAKASSMHSTPQRQGAGTGSITVVQDGEREERDAPKQQCAC</sequence>
<dbReference type="SMART" id="SM00175">
    <property type="entry name" value="RAB"/>
    <property type="match status" value="1"/>
</dbReference>
<evidence type="ECO:0000256" key="10">
    <source>
        <dbReference type="ARBA" id="ARBA00037868"/>
    </source>
</evidence>
<evidence type="ECO:0000256" key="5">
    <source>
        <dbReference type="ARBA" id="ARBA00022927"/>
    </source>
</evidence>
<evidence type="ECO:0000256" key="7">
    <source>
        <dbReference type="ARBA" id="ARBA00023136"/>
    </source>
</evidence>
<dbReference type="GO" id="GO:0012505">
    <property type="term" value="C:endomembrane system"/>
    <property type="evidence" value="ECO:0007669"/>
    <property type="project" value="UniProtKB-SubCell"/>
</dbReference>
<dbReference type="AlphaFoldDB" id="A0A6U4HT06"/>
<dbReference type="PROSITE" id="PS51420">
    <property type="entry name" value="RHO"/>
    <property type="match status" value="1"/>
</dbReference>
<organism evidence="11">
    <name type="scientific">Hemiselmis andersenii</name>
    <name type="common">Cryptophyte alga</name>
    <dbReference type="NCBI Taxonomy" id="464988"/>
    <lineage>
        <taxon>Eukaryota</taxon>
        <taxon>Cryptophyceae</taxon>
        <taxon>Cryptomonadales</taxon>
        <taxon>Hemiselmidaceae</taxon>
        <taxon>Hemiselmis</taxon>
    </lineage>
</organism>
<dbReference type="InterPro" id="IPR001806">
    <property type="entry name" value="Small_GTPase"/>
</dbReference>
<keyword evidence="7" id="KW-0472">Membrane</keyword>
<comment type="subcellular location">
    <subcellularLocation>
        <location evidence="10">Endomembrane system</location>
        <topology evidence="10">Lipid-anchor</topology>
    </subcellularLocation>
</comment>
<evidence type="ECO:0000256" key="9">
    <source>
        <dbReference type="ARBA" id="ARBA00023289"/>
    </source>
</evidence>
<evidence type="ECO:0000256" key="2">
    <source>
        <dbReference type="ARBA" id="ARBA00014900"/>
    </source>
</evidence>
<name>A0A6U4HT06_HEMAN</name>
<proteinExistence type="inferred from homology"/>
<dbReference type="GO" id="GO:0005525">
    <property type="term" value="F:GTP binding"/>
    <property type="evidence" value="ECO:0007669"/>
    <property type="project" value="UniProtKB-KW"/>
</dbReference>
<dbReference type="SMART" id="SM00174">
    <property type="entry name" value="RHO"/>
    <property type="match status" value="1"/>
</dbReference>
<keyword evidence="8" id="KW-0449">Lipoprotein</keyword>
<evidence type="ECO:0000256" key="6">
    <source>
        <dbReference type="ARBA" id="ARBA00023134"/>
    </source>
</evidence>
<keyword evidence="5" id="KW-0653">Protein transport</keyword>
<dbReference type="GO" id="GO:0015031">
    <property type="term" value="P:protein transport"/>
    <property type="evidence" value="ECO:0007669"/>
    <property type="project" value="UniProtKB-KW"/>
</dbReference>
<evidence type="ECO:0000256" key="1">
    <source>
        <dbReference type="ARBA" id="ARBA00006270"/>
    </source>
</evidence>
<evidence type="ECO:0000256" key="3">
    <source>
        <dbReference type="ARBA" id="ARBA00022448"/>
    </source>
</evidence>
<keyword evidence="6" id="KW-0342">GTP-binding</keyword>
<dbReference type="PRINTS" id="PR00449">
    <property type="entry name" value="RASTRNSFRMNG"/>
</dbReference>
<keyword evidence="4" id="KW-0547">Nucleotide-binding</keyword>
<dbReference type="InterPro" id="IPR005225">
    <property type="entry name" value="Small_GTP-bd"/>
</dbReference>
<evidence type="ECO:0000313" key="11">
    <source>
        <dbReference type="EMBL" id="CAD8959220.1"/>
    </source>
</evidence>
<dbReference type="InterPro" id="IPR041833">
    <property type="entry name" value="Rab21"/>
</dbReference>
<dbReference type="Pfam" id="PF00071">
    <property type="entry name" value="Ras"/>
    <property type="match status" value="1"/>
</dbReference>
<dbReference type="InterPro" id="IPR027417">
    <property type="entry name" value="P-loop_NTPase"/>
</dbReference>
<dbReference type="PANTHER" id="PTHR47978">
    <property type="match status" value="1"/>
</dbReference>
<dbReference type="SMART" id="SM00176">
    <property type="entry name" value="RAN"/>
    <property type="match status" value="1"/>
</dbReference>
<dbReference type="FunFam" id="3.40.50.300:FF:000550">
    <property type="entry name" value="ras-related protein Rab-21"/>
    <property type="match status" value="1"/>
</dbReference>
<dbReference type="PROSITE" id="PS51421">
    <property type="entry name" value="RAS"/>
    <property type="match status" value="1"/>
</dbReference>
<comment type="similarity">
    <text evidence="1">Belongs to the small GTPase superfamily. Rab family.</text>
</comment>